<reference evidence="1 2" key="1">
    <citation type="journal article" date="2012" name="J. Bacteriol.">
        <title>Genome Sequence of Nitratireductor indicus Type Strain C115.</title>
        <authorList>
            <person name="Lai Q."/>
            <person name="Li G."/>
            <person name="Yu Z."/>
            <person name="Shao Z."/>
        </authorList>
    </citation>
    <scope>NUCLEOTIDE SEQUENCE [LARGE SCALE GENOMIC DNA]</scope>
    <source>
        <strain evidence="1 2">C115</strain>
    </source>
</reference>
<dbReference type="PATRIC" id="fig|1231190.3.peg.866"/>
<organism evidence="1 2">
    <name type="scientific">Nitratireductor indicus C115</name>
    <dbReference type="NCBI Taxonomy" id="1231190"/>
    <lineage>
        <taxon>Bacteria</taxon>
        <taxon>Pseudomonadati</taxon>
        <taxon>Pseudomonadota</taxon>
        <taxon>Alphaproteobacteria</taxon>
        <taxon>Hyphomicrobiales</taxon>
        <taxon>Phyllobacteriaceae</taxon>
        <taxon>Nitratireductor</taxon>
    </lineage>
</organism>
<dbReference type="AlphaFoldDB" id="K2NXK2"/>
<name>K2NXK2_9HYPH</name>
<accession>K2NXK2</accession>
<dbReference type="EMBL" id="AMSI01000002">
    <property type="protein sequence ID" value="EKF43970.1"/>
    <property type="molecule type" value="Genomic_DNA"/>
</dbReference>
<dbReference type="RefSeq" id="WP_009756104.1">
    <property type="nucleotide sequence ID" value="NZ_AMSI01000002.1"/>
</dbReference>
<sequence>MVERVLLGVRGATHGLWISKPGFNAETASDAQLLFTTEPGFESFQLVQTGRVQLLNNAPVNIIVPDLGYRPAVYIIPELTFSLNPSNTSLRFWTEYDSNTSLWLNILHNNLNYNGYSLYAVMKVRADGL</sequence>
<protein>
    <submittedName>
        <fullName evidence="1">Uncharacterized protein</fullName>
    </submittedName>
</protein>
<evidence type="ECO:0000313" key="2">
    <source>
        <dbReference type="Proteomes" id="UP000007374"/>
    </source>
</evidence>
<keyword evidence="2" id="KW-1185">Reference proteome</keyword>
<comment type="caution">
    <text evidence="1">The sequence shown here is derived from an EMBL/GenBank/DDBJ whole genome shotgun (WGS) entry which is preliminary data.</text>
</comment>
<proteinExistence type="predicted"/>
<evidence type="ECO:0000313" key="1">
    <source>
        <dbReference type="EMBL" id="EKF43970.1"/>
    </source>
</evidence>
<gene>
    <name evidence="1" type="ORF">NA8A_04140</name>
</gene>
<dbReference type="STRING" id="721133.SAMN05216176_101487"/>
<dbReference type="Proteomes" id="UP000007374">
    <property type="component" value="Unassembled WGS sequence"/>
</dbReference>